<dbReference type="Pfam" id="PF02893">
    <property type="entry name" value="GRAM"/>
    <property type="match status" value="1"/>
</dbReference>
<sequence length="264" mass="29091">MSINTAHASNGVLIFLVERILIYYDGVEIEFEGPPDVPQFKGKKRGRLYLTTHRVIFNNKDMRDSMQSFSLPFRSMRDVELEQPIFGANYIKGRVVAEPDGNWTGEAKFKMYFTHGGAIEFGQAMLRAASLASRNRPEQPPPYGPPAYGNYYPAPPPAYAPPSDPYYAWVPYQTFPTAPPENTVYVMEAPPPYPGIVPDTAPYPPASNAHDAKAKEAAASAYYNPAYPHNMYASAPPLPAGFGGPPNSAHEPPPSYDQASKKTD</sequence>
<dbReference type="CDD" id="cd13214">
    <property type="entry name" value="PH-GRAM_WBP2"/>
    <property type="match status" value="1"/>
</dbReference>
<dbReference type="InterPro" id="IPR044852">
    <property type="entry name" value="WBP2-like"/>
</dbReference>
<feature type="region of interest" description="Disordered" evidence="1">
    <location>
        <begin position="237"/>
        <end position="264"/>
    </location>
</feature>
<dbReference type="EMBL" id="PZQS01000001">
    <property type="protein sequence ID" value="PVD38130.1"/>
    <property type="molecule type" value="Genomic_DNA"/>
</dbReference>
<dbReference type="Gene3D" id="2.30.29.30">
    <property type="entry name" value="Pleckstrin-homology domain (PH domain)/Phosphotyrosine-binding domain (PTB)"/>
    <property type="match status" value="1"/>
</dbReference>
<dbReference type="PANTHER" id="PTHR31606">
    <property type="entry name" value="WW DOMAIN BINDING PROTEIN 2, ISOFORM E"/>
    <property type="match status" value="1"/>
</dbReference>
<feature type="domain" description="GRAM" evidence="2">
    <location>
        <begin position="42"/>
        <end position="130"/>
    </location>
</feature>
<dbReference type="OrthoDB" id="1259151at2759"/>
<proteinExistence type="predicted"/>
<name>A0A2T7PXK8_POMCA</name>
<gene>
    <name evidence="3" type="ORF">C0Q70_00741</name>
</gene>
<dbReference type="OMA" id="PYPGINA"/>
<evidence type="ECO:0000259" key="2">
    <source>
        <dbReference type="Pfam" id="PF02893"/>
    </source>
</evidence>
<dbReference type="FunFam" id="2.30.29.30:FF:000338">
    <property type="entry name" value="Uncharacterized protein, isoform D"/>
    <property type="match status" value="1"/>
</dbReference>
<organism evidence="3 4">
    <name type="scientific">Pomacea canaliculata</name>
    <name type="common">Golden apple snail</name>
    <dbReference type="NCBI Taxonomy" id="400727"/>
    <lineage>
        <taxon>Eukaryota</taxon>
        <taxon>Metazoa</taxon>
        <taxon>Spiralia</taxon>
        <taxon>Lophotrochozoa</taxon>
        <taxon>Mollusca</taxon>
        <taxon>Gastropoda</taxon>
        <taxon>Caenogastropoda</taxon>
        <taxon>Architaenioglossa</taxon>
        <taxon>Ampullarioidea</taxon>
        <taxon>Ampullariidae</taxon>
        <taxon>Pomacea</taxon>
    </lineage>
</organism>
<dbReference type="Proteomes" id="UP000245119">
    <property type="component" value="Linkage Group LG1"/>
</dbReference>
<dbReference type="AlphaFoldDB" id="A0A2T7PXK8"/>
<evidence type="ECO:0000313" key="4">
    <source>
        <dbReference type="Proteomes" id="UP000245119"/>
    </source>
</evidence>
<comment type="caution">
    <text evidence="3">The sequence shown here is derived from an EMBL/GenBank/DDBJ whole genome shotgun (WGS) entry which is preliminary data.</text>
</comment>
<dbReference type="GO" id="GO:0031490">
    <property type="term" value="F:chromatin DNA binding"/>
    <property type="evidence" value="ECO:0007669"/>
    <property type="project" value="TreeGrafter"/>
</dbReference>
<keyword evidence="4" id="KW-1185">Reference proteome</keyword>
<reference evidence="3 4" key="1">
    <citation type="submission" date="2018-04" db="EMBL/GenBank/DDBJ databases">
        <title>The genome of golden apple snail Pomacea canaliculata provides insight into stress tolerance and invasive adaptation.</title>
        <authorList>
            <person name="Liu C."/>
            <person name="Liu B."/>
            <person name="Ren Y."/>
            <person name="Zhang Y."/>
            <person name="Wang H."/>
            <person name="Li S."/>
            <person name="Jiang F."/>
            <person name="Yin L."/>
            <person name="Zhang G."/>
            <person name="Qian W."/>
            <person name="Fan W."/>
        </authorList>
    </citation>
    <scope>NUCLEOTIDE SEQUENCE [LARGE SCALE GENOMIC DNA]</scope>
    <source>
        <strain evidence="3">SZHN2017</strain>
        <tissue evidence="3">Muscle</tissue>
    </source>
</reference>
<protein>
    <recommendedName>
        <fullName evidence="2">GRAM domain-containing protein</fullName>
    </recommendedName>
</protein>
<dbReference type="GO" id="GO:0003713">
    <property type="term" value="F:transcription coactivator activity"/>
    <property type="evidence" value="ECO:0007669"/>
    <property type="project" value="InterPro"/>
</dbReference>
<accession>A0A2T7PXK8</accession>
<evidence type="ECO:0000256" key="1">
    <source>
        <dbReference type="SAM" id="MobiDB-lite"/>
    </source>
</evidence>
<dbReference type="PANTHER" id="PTHR31606:SF1">
    <property type="entry name" value="WW DOMAIN BINDING PROTEIN 2, ISOFORM E"/>
    <property type="match status" value="1"/>
</dbReference>
<dbReference type="STRING" id="400727.A0A2T7PXK8"/>
<evidence type="ECO:0000313" key="3">
    <source>
        <dbReference type="EMBL" id="PVD38130.1"/>
    </source>
</evidence>
<dbReference type="SUPFAM" id="SSF50729">
    <property type="entry name" value="PH domain-like"/>
    <property type="match status" value="1"/>
</dbReference>
<dbReference type="InterPro" id="IPR011993">
    <property type="entry name" value="PH-like_dom_sf"/>
</dbReference>
<dbReference type="InterPro" id="IPR004182">
    <property type="entry name" value="GRAM"/>
</dbReference>
<dbReference type="GO" id="GO:0005634">
    <property type="term" value="C:nucleus"/>
    <property type="evidence" value="ECO:0007669"/>
    <property type="project" value="TreeGrafter"/>
</dbReference>